<accession>A0A4C1WMB8</accession>
<evidence type="ECO:0000313" key="2">
    <source>
        <dbReference type="Proteomes" id="UP000299102"/>
    </source>
</evidence>
<proteinExistence type="predicted"/>
<name>A0A4C1WMB8_EUMVA</name>
<organism evidence="1 2">
    <name type="scientific">Eumeta variegata</name>
    <name type="common">Bagworm moth</name>
    <name type="synonym">Eumeta japonica</name>
    <dbReference type="NCBI Taxonomy" id="151549"/>
    <lineage>
        <taxon>Eukaryota</taxon>
        <taxon>Metazoa</taxon>
        <taxon>Ecdysozoa</taxon>
        <taxon>Arthropoda</taxon>
        <taxon>Hexapoda</taxon>
        <taxon>Insecta</taxon>
        <taxon>Pterygota</taxon>
        <taxon>Neoptera</taxon>
        <taxon>Endopterygota</taxon>
        <taxon>Lepidoptera</taxon>
        <taxon>Glossata</taxon>
        <taxon>Ditrysia</taxon>
        <taxon>Tineoidea</taxon>
        <taxon>Psychidae</taxon>
        <taxon>Oiketicinae</taxon>
        <taxon>Eumeta</taxon>
    </lineage>
</organism>
<sequence>MHGTGRWPIDFYRIPPKYFIASFAIASSKAEWSLTQVNHPQASVKGIKILRVSLQNYTYESIIPPRLTPHRLPLVAGGPTGGPPTTTISNRIVLESVSYSTSRPCLKPTLTREVNERWYRRYENVLGEEMKRSKEIVCHKSVHMGGGDHLVCGSSHARLTLKDYIKKVEKYTSQQSNRFTYAAPPMWSQVIPR</sequence>
<comment type="caution">
    <text evidence="1">The sequence shown here is derived from an EMBL/GenBank/DDBJ whole genome shotgun (WGS) entry which is preliminary data.</text>
</comment>
<dbReference type="EMBL" id="BGZK01000585">
    <property type="protein sequence ID" value="GBP51632.1"/>
    <property type="molecule type" value="Genomic_DNA"/>
</dbReference>
<gene>
    <name evidence="1" type="ORF">EVAR_96228_1</name>
</gene>
<dbReference type="AlphaFoldDB" id="A0A4C1WMB8"/>
<protein>
    <submittedName>
        <fullName evidence="1">Uncharacterized protein</fullName>
    </submittedName>
</protein>
<dbReference type="Proteomes" id="UP000299102">
    <property type="component" value="Unassembled WGS sequence"/>
</dbReference>
<reference evidence="1 2" key="1">
    <citation type="journal article" date="2019" name="Commun. Biol.">
        <title>The bagworm genome reveals a unique fibroin gene that provides high tensile strength.</title>
        <authorList>
            <person name="Kono N."/>
            <person name="Nakamura H."/>
            <person name="Ohtoshi R."/>
            <person name="Tomita M."/>
            <person name="Numata K."/>
            <person name="Arakawa K."/>
        </authorList>
    </citation>
    <scope>NUCLEOTIDE SEQUENCE [LARGE SCALE GENOMIC DNA]</scope>
</reference>
<keyword evidence="2" id="KW-1185">Reference proteome</keyword>
<evidence type="ECO:0000313" key="1">
    <source>
        <dbReference type="EMBL" id="GBP51632.1"/>
    </source>
</evidence>